<keyword evidence="3" id="KW-1185">Reference proteome</keyword>
<gene>
    <name evidence="2" type="ORF">Q5H93_00975</name>
</gene>
<feature type="region of interest" description="Disordered" evidence="1">
    <location>
        <begin position="369"/>
        <end position="405"/>
    </location>
</feature>
<dbReference type="RefSeq" id="WP_305004600.1">
    <property type="nucleotide sequence ID" value="NZ_JAUQSY010000001.1"/>
</dbReference>
<organism evidence="2 3">
    <name type="scientific">Hymenobacter aranciens</name>
    <dbReference type="NCBI Taxonomy" id="3063996"/>
    <lineage>
        <taxon>Bacteria</taxon>
        <taxon>Pseudomonadati</taxon>
        <taxon>Bacteroidota</taxon>
        <taxon>Cytophagia</taxon>
        <taxon>Cytophagales</taxon>
        <taxon>Hymenobacteraceae</taxon>
        <taxon>Hymenobacter</taxon>
    </lineage>
</organism>
<name>A0ABT9B4U4_9BACT</name>
<dbReference type="Proteomes" id="UP001176429">
    <property type="component" value="Unassembled WGS sequence"/>
</dbReference>
<dbReference type="SUPFAM" id="SSF49464">
    <property type="entry name" value="Carboxypeptidase regulatory domain-like"/>
    <property type="match status" value="1"/>
</dbReference>
<dbReference type="InterPro" id="IPR008969">
    <property type="entry name" value="CarboxyPept-like_regulatory"/>
</dbReference>
<dbReference type="InterPro" id="IPR043741">
    <property type="entry name" value="DUF5686"/>
</dbReference>
<accession>A0ABT9B4U4</accession>
<proteinExistence type="predicted"/>
<evidence type="ECO:0000313" key="2">
    <source>
        <dbReference type="EMBL" id="MDO7873286.1"/>
    </source>
</evidence>
<reference evidence="2" key="1">
    <citation type="submission" date="2023-07" db="EMBL/GenBank/DDBJ databases">
        <authorList>
            <person name="Kim M.K."/>
        </authorList>
    </citation>
    <scope>NUCLEOTIDE SEQUENCE</scope>
    <source>
        <strain evidence="2">ASUV-10-1</strain>
    </source>
</reference>
<protein>
    <submittedName>
        <fullName evidence="2">DUF5686 and carboxypeptidase regulatory-like domain-containing protein</fullName>
    </submittedName>
</protein>
<comment type="caution">
    <text evidence="2">The sequence shown here is derived from an EMBL/GenBank/DDBJ whole genome shotgun (WGS) entry which is preliminary data.</text>
</comment>
<evidence type="ECO:0000313" key="3">
    <source>
        <dbReference type="Proteomes" id="UP001176429"/>
    </source>
</evidence>
<dbReference type="Pfam" id="PF13715">
    <property type="entry name" value="CarbopepD_reg_2"/>
    <property type="match status" value="1"/>
</dbReference>
<dbReference type="Gene3D" id="2.60.40.1120">
    <property type="entry name" value="Carboxypeptidase-like, regulatory domain"/>
    <property type="match status" value="1"/>
</dbReference>
<sequence>MPLLFTRLLLVMVLLGPAARLSYAGIIRGKISGSTNEILPFANVAVRGTATSTASNEQGSYQLRLDPGQYELVFQYVGFRPLVQPVRVLGGDSVTTLNVSLQPESYNLGEVLVRSTDRDPAYAIIQEAQQWRAYHKREVAAFRGRLYIKALGRLSDTPSKILGLFKTGPDLKPGIFYLSETLSDISFTQPDVVKERTISSRVSGDSRGISFNRASAGRNMTFYNNVLKSGFSERGFVSPIASNAMLFYRYELVGSKQQGGELVHKIRVTPRRRNDPAFSGYIYIADGSWRIHSVDLSLDKNAQLDYVESLHISQLYAPAPGSPHVWLIQSQQLDFSFSALGFKGSGYLTAVFTNYSNVVPTYPAPPVAKTPPPVVKEGKDDAPKGQETAAQIRKRKPDLSGLNKQVRKQVKQAQRDSVKNDPFAQMGRNEVQLVEKGVNERDSAYWDQVRPVPLTLEEQKDYHVKDSSEVIRNSRPYQDSLDRERNKFEPIKLLIGGYTYSNTFRKRSTSVLPVAQIIQYNTVEGTVLNAQAIFTQRTEDRRFLTIKPTLRYGFADERLKPNLEIDWQLHPVKRQQVSVSVGRTIQNFDHNSQLTPAINSIYTLLVNQNYAKLYRRDGAELVYVTEPVNGLNLRVSGAYFDRHELENSTYKLINDVPGRAFTPNAPVSDELPDTRFNRSQLLTMSVSLDFKPGQRYITRPTGKINLGSKWPTFNMQARHAIAGVLGSDVRYTLAQAGVRHSFKLGLFGTSNYEAAVGGFLGSRAGMTFIDYRHFSGNRTILTGDFSDFQLLDYYRFSTNNSYFEGHYNHHFNGFILNKVPLLRRLKWQEVASLNYLHTAAAGHYLELGVGIEHIVKVLRVDLYTALQSGERLGTGLRFGLGF</sequence>
<dbReference type="EMBL" id="JAUQSY010000001">
    <property type="protein sequence ID" value="MDO7873286.1"/>
    <property type="molecule type" value="Genomic_DNA"/>
</dbReference>
<evidence type="ECO:0000256" key="1">
    <source>
        <dbReference type="SAM" id="MobiDB-lite"/>
    </source>
</evidence>
<dbReference type="Pfam" id="PF18939">
    <property type="entry name" value="DUF5686"/>
    <property type="match status" value="1"/>
</dbReference>